<dbReference type="PANTHER" id="PTHR43133">
    <property type="entry name" value="RNA POLYMERASE ECF-TYPE SIGMA FACTO"/>
    <property type="match status" value="1"/>
</dbReference>
<dbReference type="InterPro" id="IPR014284">
    <property type="entry name" value="RNA_pol_sigma-70_dom"/>
</dbReference>
<dbReference type="EMBL" id="RRCT01000010">
    <property type="protein sequence ID" value="RQW74371.1"/>
    <property type="molecule type" value="Genomic_DNA"/>
</dbReference>
<feature type="domain" description="RNA polymerase sigma-70 region 2" evidence="5">
    <location>
        <begin position="11"/>
        <end position="77"/>
    </location>
</feature>
<dbReference type="GO" id="GO:0016987">
    <property type="term" value="F:sigma factor activity"/>
    <property type="evidence" value="ECO:0007669"/>
    <property type="project" value="UniProtKB-KW"/>
</dbReference>
<accession>A0A3N9UDQ5</accession>
<dbReference type="InterPro" id="IPR036388">
    <property type="entry name" value="WH-like_DNA-bd_sf"/>
</dbReference>
<name>A0A3N9UDQ5_9BACI</name>
<gene>
    <name evidence="7" type="ORF">EBB45_12285</name>
</gene>
<dbReference type="OrthoDB" id="9794508at2"/>
<reference evidence="7 8" key="1">
    <citation type="journal article" date="2013" name="J. Microbiol.">
        <title>Lysinibacillus chungkukjangi sp. nov., isolated from Chungkukjang, Korean fermented soybean food.</title>
        <authorList>
            <person name="Kim S.J."/>
            <person name="Jang Y.H."/>
            <person name="Hamada M."/>
            <person name="Ahn J.H."/>
            <person name="Weon H.Y."/>
            <person name="Suzuki K."/>
            <person name="Whang K.S."/>
            <person name="Kwon S.W."/>
        </authorList>
    </citation>
    <scope>NUCLEOTIDE SEQUENCE [LARGE SCALE GENOMIC DNA]</scope>
    <source>
        <strain evidence="7 8">MCCC 1A12701</strain>
    </source>
</reference>
<evidence type="ECO:0000313" key="8">
    <source>
        <dbReference type="Proteomes" id="UP000274033"/>
    </source>
</evidence>
<keyword evidence="2" id="KW-0805">Transcription regulation</keyword>
<evidence type="ECO:0000256" key="1">
    <source>
        <dbReference type="ARBA" id="ARBA00010641"/>
    </source>
</evidence>
<organism evidence="7 8">
    <name type="scientific">Lysinibacillus composti</name>
    <dbReference type="NCBI Taxonomy" id="720633"/>
    <lineage>
        <taxon>Bacteria</taxon>
        <taxon>Bacillati</taxon>
        <taxon>Bacillota</taxon>
        <taxon>Bacilli</taxon>
        <taxon>Bacillales</taxon>
        <taxon>Bacillaceae</taxon>
        <taxon>Lysinibacillus</taxon>
    </lineage>
</organism>
<evidence type="ECO:0000256" key="4">
    <source>
        <dbReference type="ARBA" id="ARBA00023163"/>
    </source>
</evidence>
<dbReference type="PANTHER" id="PTHR43133:SF60">
    <property type="entry name" value="RNA POLYMERASE SIGMA FACTOR SIGV"/>
    <property type="match status" value="1"/>
</dbReference>
<dbReference type="CDD" id="cd06171">
    <property type="entry name" value="Sigma70_r4"/>
    <property type="match status" value="1"/>
</dbReference>
<dbReference type="NCBIfam" id="TIGR02937">
    <property type="entry name" value="sigma70-ECF"/>
    <property type="match status" value="1"/>
</dbReference>
<protein>
    <submittedName>
        <fullName evidence="7">Sigma-70 family RNA polymerase sigma factor</fullName>
    </submittedName>
</protein>
<sequence>MKDTESIFHRLYDQYHQDVFQFLIYLVKNRTVAEDLSHEVYVRVLKSYERFQGRSSEKTWLFAIAKNVAIDYFRKNSVRSSRNFDAFDWETEQLVSPTKSPELILELNDDLRQLLTALEKCTGDQKMVVIMRYIQELSIAETAEILNWTEAKVKTTQHRAIKNLREILTQNEKEASHYESRKMGRQQN</sequence>
<dbReference type="SUPFAM" id="SSF88659">
    <property type="entry name" value="Sigma3 and sigma4 domains of RNA polymerase sigma factors"/>
    <property type="match status" value="1"/>
</dbReference>
<dbReference type="Gene3D" id="1.10.10.10">
    <property type="entry name" value="Winged helix-like DNA-binding domain superfamily/Winged helix DNA-binding domain"/>
    <property type="match status" value="1"/>
</dbReference>
<dbReference type="InterPro" id="IPR013324">
    <property type="entry name" value="RNA_pol_sigma_r3/r4-like"/>
</dbReference>
<proteinExistence type="inferred from homology"/>
<dbReference type="Proteomes" id="UP000274033">
    <property type="component" value="Unassembled WGS sequence"/>
</dbReference>
<dbReference type="Pfam" id="PF04542">
    <property type="entry name" value="Sigma70_r2"/>
    <property type="match status" value="1"/>
</dbReference>
<dbReference type="InterPro" id="IPR007627">
    <property type="entry name" value="RNA_pol_sigma70_r2"/>
</dbReference>
<evidence type="ECO:0000256" key="3">
    <source>
        <dbReference type="ARBA" id="ARBA00023082"/>
    </source>
</evidence>
<dbReference type="GO" id="GO:0006352">
    <property type="term" value="P:DNA-templated transcription initiation"/>
    <property type="evidence" value="ECO:0007669"/>
    <property type="project" value="InterPro"/>
</dbReference>
<evidence type="ECO:0000256" key="2">
    <source>
        <dbReference type="ARBA" id="ARBA00023015"/>
    </source>
</evidence>
<keyword evidence="4" id="KW-0804">Transcription</keyword>
<dbReference type="SUPFAM" id="SSF88946">
    <property type="entry name" value="Sigma2 domain of RNA polymerase sigma factors"/>
    <property type="match status" value="1"/>
</dbReference>
<dbReference type="RefSeq" id="WP_124765117.1">
    <property type="nucleotide sequence ID" value="NZ_JAFBDY010000030.1"/>
</dbReference>
<dbReference type="InterPro" id="IPR013325">
    <property type="entry name" value="RNA_pol_sigma_r2"/>
</dbReference>
<feature type="domain" description="RNA polymerase sigma factor 70 region 4 type 2" evidence="6">
    <location>
        <begin position="112"/>
        <end position="164"/>
    </location>
</feature>
<keyword evidence="3" id="KW-0731">Sigma factor</keyword>
<dbReference type="Gene3D" id="1.10.1740.10">
    <property type="match status" value="1"/>
</dbReference>
<dbReference type="AlphaFoldDB" id="A0A3N9UDQ5"/>
<evidence type="ECO:0000313" key="7">
    <source>
        <dbReference type="EMBL" id="RQW74371.1"/>
    </source>
</evidence>
<comment type="caution">
    <text evidence="7">The sequence shown here is derived from an EMBL/GenBank/DDBJ whole genome shotgun (WGS) entry which is preliminary data.</text>
</comment>
<dbReference type="InterPro" id="IPR013249">
    <property type="entry name" value="RNA_pol_sigma70_r4_t2"/>
</dbReference>
<keyword evidence="8" id="KW-1185">Reference proteome</keyword>
<comment type="similarity">
    <text evidence="1">Belongs to the sigma-70 factor family. ECF subfamily.</text>
</comment>
<evidence type="ECO:0000259" key="5">
    <source>
        <dbReference type="Pfam" id="PF04542"/>
    </source>
</evidence>
<dbReference type="InterPro" id="IPR039425">
    <property type="entry name" value="RNA_pol_sigma-70-like"/>
</dbReference>
<evidence type="ECO:0000259" key="6">
    <source>
        <dbReference type="Pfam" id="PF08281"/>
    </source>
</evidence>
<dbReference type="GO" id="GO:0003677">
    <property type="term" value="F:DNA binding"/>
    <property type="evidence" value="ECO:0007669"/>
    <property type="project" value="InterPro"/>
</dbReference>
<dbReference type="Pfam" id="PF08281">
    <property type="entry name" value="Sigma70_r4_2"/>
    <property type="match status" value="1"/>
</dbReference>